<evidence type="ECO:0000313" key="8">
    <source>
        <dbReference type="EMBL" id="CAK6981865.1"/>
    </source>
</evidence>
<gene>
    <name evidence="8" type="ORF">FSCOSCO3_A032286</name>
</gene>
<organism evidence="8 9">
    <name type="scientific">Scomber scombrus</name>
    <name type="common">Atlantic mackerel</name>
    <name type="synonym">Scomber vernalis</name>
    <dbReference type="NCBI Taxonomy" id="13677"/>
    <lineage>
        <taxon>Eukaryota</taxon>
        <taxon>Metazoa</taxon>
        <taxon>Chordata</taxon>
        <taxon>Craniata</taxon>
        <taxon>Vertebrata</taxon>
        <taxon>Euteleostomi</taxon>
        <taxon>Actinopterygii</taxon>
        <taxon>Neopterygii</taxon>
        <taxon>Teleostei</taxon>
        <taxon>Neoteleostei</taxon>
        <taxon>Acanthomorphata</taxon>
        <taxon>Pelagiaria</taxon>
        <taxon>Scombriformes</taxon>
        <taxon>Scombridae</taxon>
        <taxon>Scomber</taxon>
    </lineage>
</organism>
<dbReference type="InterPro" id="IPR043449">
    <property type="entry name" value="PHF20-like"/>
</dbReference>
<dbReference type="InterPro" id="IPR013083">
    <property type="entry name" value="Znf_RING/FYVE/PHD"/>
</dbReference>
<evidence type="ECO:0000256" key="2">
    <source>
        <dbReference type="ARBA" id="ARBA00022723"/>
    </source>
</evidence>
<sequence length="315" mass="36315">METEECEVVRCVCEVDEENDFMIQCESCLCWQHGTCMGLYEDNVPHNYICYYCRHTAGWRRAQRFLSEPDLLISGHMFGLSCVKENYSEINAAKISHTSSLLAHTHGLNQVLSGLQLKISLLHSTSHPDLQLWRLPWRREEGQKLAASLRGETAICYVSSEHCYQKPGASWEETEPDAEQMDIKLEDLEEKPSVTSADNITHTVTHTHTYADISVKREKHTHTDGDEHTHTYTHTHTAEPAECQLNLLEHVESVQHQISTRMDLIERELDVLESWLDHSGELEPPDPLSRLPQLKQRIRRLLRDLCTVRHLSVCR</sequence>
<protein>
    <submittedName>
        <fullName evidence="8">PHD finger protein 20-like</fullName>
    </submittedName>
</protein>
<keyword evidence="4" id="KW-0863">Zinc-finger</keyword>
<dbReference type="GO" id="GO:0005634">
    <property type="term" value="C:nucleus"/>
    <property type="evidence" value="ECO:0007669"/>
    <property type="project" value="UniProtKB-SubCell"/>
</dbReference>
<evidence type="ECO:0000256" key="3">
    <source>
        <dbReference type="ARBA" id="ARBA00022737"/>
    </source>
</evidence>
<name>A0AAV1QEP9_SCOSC</name>
<dbReference type="GO" id="GO:0008270">
    <property type="term" value="F:zinc ion binding"/>
    <property type="evidence" value="ECO:0007669"/>
    <property type="project" value="UniProtKB-KW"/>
</dbReference>
<keyword evidence="9" id="KW-1185">Reference proteome</keyword>
<comment type="subcellular location">
    <subcellularLocation>
        <location evidence="1">Nucleus</location>
    </subcellularLocation>
</comment>
<dbReference type="InterPro" id="IPR011011">
    <property type="entry name" value="Znf_FYVE_PHD"/>
</dbReference>
<keyword evidence="2" id="KW-0479">Metal-binding</keyword>
<dbReference type="GO" id="GO:0044545">
    <property type="term" value="C:NSL complex"/>
    <property type="evidence" value="ECO:0007669"/>
    <property type="project" value="TreeGrafter"/>
</dbReference>
<dbReference type="EMBL" id="CAWUFR010000909">
    <property type="protein sequence ID" value="CAK6981865.1"/>
    <property type="molecule type" value="Genomic_DNA"/>
</dbReference>
<dbReference type="PROSITE" id="PS01359">
    <property type="entry name" value="ZF_PHD_1"/>
    <property type="match status" value="1"/>
</dbReference>
<evidence type="ECO:0000256" key="6">
    <source>
        <dbReference type="ARBA" id="ARBA00023242"/>
    </source>
</evidence>
<dbReference type="Gene3D" id="3.30.40.10">
    <property type="entry name" value="Zinc/RING finger domain, C3HC4 (zinc finger)"/>
    <property type="match status" value="1"/>
</dbReference>
<reference evidence="8 9" key="1">
    <citation type="submission" date="2024-01" db="EMBL/GenBank/DDBJ databases">
        <authorList>
            <person name="Alioto T."/>
            <person name="Alioto T."/>
            <person name="Gomez Garrido J."/>
        </authorList>
    </citation>
    <scope>NUCLEOTIDE SEQUENCE [LARGE SCALE GENOMIC DNA]</scope>
</reference>
<evidence type="ECO:0000256" key="1">
    <source>
        <dbReference type="ARBA" id="ARBA00004123"/>
    </source>
</evidence>
<dbReference type="PANTHER" id="PTHR15856">
    <property type="entry name" value="PHD FINGER PROTEIN 20-RELATED"/>
    <property type="match status" value="1"/>
</dbReference>
<dbReference type="SUPFAM" id="SSF57903">
    <property type="entry name" value="FYVE/PHD zinc finger"/>
    <property type="match status" value="1"/>
</dbReference>
<dbReference type="GO" id="GO:0006357">
    <property type="term" value="P:regulation of transcription by RNA polymerase II"/>
    <property type="evidence" value="ECO:0007669"/>
    <property type="project" value="TreeGrafter"/>
</dbReference>
<dbReference type="Proteomes" id="UP001314229">
    <property type="component" value="Unassembled WGS sequence"/>
</dbReference>
<dbReference type="AlphaFoldDB" id="A0AAV1QEP9"/>
<comment type="caution">
    <text evidence="8">The sequence shown here is derived from an EMBL/GenBank/DDBJ whole genome shotgun (WGS) entry which is preliminary data.</text>
</comment>
<evidence type="ECO:0000259" key="7">
    <source>
        <dbReference type="SMART" id="SM00249"/>
    </source>
</evidence>
<evidence type="ECO:0000256" key="5">
    <source>
        <dbReference type="ARBA" id="ARBA00022833"/>
    </source>
</evidence>
<proteinExistence type="predicted"/>
<dbReference type="InterPro" id="IPR019786">
    <property type="entry name" value="Zinc_finger_PHD-type_CS"/>
</dbReference>
<accession>A0AAV1QEP9</accession>
<dbReference type="SMART" id="SM00249">
    <property type="entry name" value="PHD"/>
    <property type="match status" value="1"/>
</dbReference>
<dbReference type="PANTHER" id="PTHR15856:SF51">
    <property type="entry name" value="MBD-R2"/>
    <property type="match status" value="1"/>
</dbReference>
<keyword evidence="6" id="KW-0539">Nucleus</keyword>
<dbReference type="Pfam" id="PF20826">
    <property type="entry name" value="PHD_5"/>
    <property type="match status" value="1"/>
</dbReference>
<evidence type="ECO:0000313" key="9">
    <source>
        <dbReference type="Proteomes" id="UP001314229"/>
    </source>
</evidence>
<feature type="domain" description="Zinc finger PHD-type" evidence="7">
    <location>
        <begin position="10"/>
        <end position="54"/>
    </location>
</feature>
<keyword evidence="3" id="KW-0677">Repeat</keyword>
<keyword evidence="5" id="KW-0862">Zinc</keyword>
<evidence type="ECO:0000256" key="4">
    <source>
        <dbReference type="ARBA" id="ARBA00022771"/>
    </source>
</evidence>
<dbReference type="InterPro" id="IPR001965">
    <property type="entry name" value="Znf_PHD"/>
</dbReference>